<organism evidence="7 8">
    <name type="scientific">Ferrithrix thermotolerans DSM 19514</name>
    <dbReference type="NCBI Taxonomy" id="1121881"/>
    <lineage>
        <taxon>Bacteria</taxon>
        <taxon>Bacillati</taxon>
        <taxon>Actinomycetota</taxon>
        <taxon>Acidimicrobiia</taxon>
        <taxon>Acidimicrobiales</taxon>
        <taxon>Acidimicrobiaceae</taxon>
        <taxon>Ferrithrix</taxon>
    </lineage>
</organism>
<dbReference type="InterPro" id="IPR036615">
    <property type="entry name" value="Mur_ligase_C_dom_sf"/>
</dbReference>
<keyword evidence="8" id="KW-1185">Reference proteome</keyword>
<accession>A0A1M4S5B1</accession>
<feature type="transmembrane region" description="Helical" evidence="4">
    <location>
        <begin position="48"/>
        <end position="67"/>
    </location>
</feature>
<evidence type="ECO:0000259" key="6">
    <source>
        <dbReference type="Pfam" id="PF08245"/>
    </source>
</evidence>
<dbReference type="PANTHER" id="PTHR43024">
    <property type="entry name" value="UDP-N-ACETYLMURAMOYL-TRIPEPTIDE--D-ALANYL-D-ALANINE LIGASE"/>
    <property type="match status" value="1"/>
</dbReference>
<dbReference type="InterPro" id="IPR036565">
    <property type="entry name" value="Mur-like_cat_sf"/>
</dbReference>
<dbReference type="InterPro" id="IPR004101">
    <property type="entry name" value="Mur_ligase_C"/>
</dbReference>
<proteinExistence type="predicted"/>
<sequence>MSTGDYVLAVAIVLGTGASVVSAIKWLRVAQREHYIVGYTTRFAIRWWSYKTARINSIVFVLAYLLAGFESRNDLPLSLKDLVVGVVLVVVAVFPLGLSLRGRTSKLAVTARMKRLMVALAAVYLLGVGVSLALEFEYLYLALVPLLMPVLVEVALWITRPIEARGLSRFVSKAEAKLKRTQPKIVAISGSFGKTTTKNYIATLARSSMSVVASPASYNNRAGLARTINEHLEDSVELFVAEMGTFSHGEIASLCTWIPPDVAVMCALGPVHLERFGSEDQILKAELEVTDACDVVIVNVDYPKLALAANDLEQAGKKVYRVSEKDFSAFVSVKSDDEGKLVVYLEQRRIGAVDEGDISPGNLACAVAAALAVGVPESAVADSLSEIKAPPNRLNAVVAGEQGVEVLDDTYNSNPAGARRALAALKRRVDTGKRGVVVTPGMIELGHKQFIENYRFARAIAEVASILIIVGRTNQEALRRGAKEGASGPDATLTQIVEVRTREAAVAWVREHLSDRDVVLYENDLPDHFP</sequence>
<gene>
    <name evidence="7" type="ORF">SAMN02745225_00059</name>
</gene>
<dbReference type="InterPro" id="IPR051046">
    <property type="entry name" value="MurCDEF_CellWall_CoF430Synth"/>
</dbReference>
<dbReference type="OrthoDB" id="9800958at2"/>
<dbReference type="InterPro" id="IPR013221">
    <property type="entry name" value="Mur_ligase_cen"/>
</dbReference>
<feature type="transmembrane region" description="Helical" evidence="4">
    <location>
        <begin position="116"/>
        <end position="134"/>
    </location>
</feature>
<name>A0A1M4S5B1_9ACTN</name>
<dbReference type="STRING" id="1121881.SAMN02745225_00059"/>
<evidence type="ECO:0000256" key="3">
    <source>
        <dbReference type="ARBA" id="ARBA00022840"/>
    </source>
</evidence>
<dbReference type="Proteomes" id="UP000184295">
    <property type="component" value="Unassembled WGS sequence"/>
</dbReference>
<keyword evidence="4" id="KW-0472">Membrane</keyword>
<keyword evidence="2" id="KW-0547">Nucleotide-binding</keyword>
<feature type="domain" description="Mur ligase central" evidence="6">
    <location>
        <begin position="188"/>
        <end position="335"/>
    </location>
</feature>
<dbReference type="SUPFAM" id="SSF53244">
    <property type="entry name" value="MurD-like peptide ligases, peptide-binding domain"/>
    <property type="match status" value="1"/>
</dbReference>
<dbReference type="Pfam" id="PF08245">
    <property type="entry name" value="Mur_ligase_M"/>
    <property type="match status" value="1"/>
</dbReference>
<dbReference type="EMBL" id="FQUL01000001">
    <property type="protein sequence ID" value="SHE27360.1"/>
    <property type="molecule type" value="Genomic_DNA"/>
</dbReference>
<feature type="domain" description="Mur ligase C-terminal" evidence="5">
    <location>
        <begin position="397"/>
        <end position="520"/>
    </location>
</feature>
<dbReference type="SUPFAM" id="SSF53623">
    <property type="entry name" value="MurD-like peptide ligases, catalytic domain"/>
    <property type="match status" value="1"/>
</dbReference>
<dbReference type="RefSeq" id="WP_072787598.1">
    <property type="nucleotide sequence ID" value="NZ_FQUL01000001.1"/>
</dbReference>
<keyword evidence="4" id="KW-0812">Transmembrane</keyword>
<keyword evidence="4" id="KW-1133">Transmembrane helix</keyword>
<keyword evidence="1 7" id="KW-0436">Ligase</keyword>
<feature type="transmembrane region" description="Helical" evidence="4">
    <location>
        <begin position="6"/>
        <end position="27"/>
    </location>
</feature>
<feature type="transmembrane region" description="Helical" evidence="4">
    <location>
        <begin position="82"/>
        <end position="100"/>
    </location>
</feature>
<dbReference type="GO" id="GO:0005524">
    <property type="term" value="F:ATP binding"/>
    <property type="evidence" value="ECO:0007669"/>
    <property type="project" value="UniProtKB-KW"/>
</dbReference>
<dbReference type="Gene3D" id="3.90.190.20">
    <property type="entry name" value="Mur ligase, C-terminal domain"/>
    <property type="match status" value="1"/>
</dbReference>
<dbReference type="GO" id="GO:0016881">
    <property type="term" value="F:acid-amino acid ligase activity"/>
    <property type="evidence" value="ECO:0007669"/>
    <property type="project" value="InterPro"/>
</dbReference>
<dbReference type="Gene3D" id="3.40.1190.10">
    <property type="entry name" value="Mur-like, catalytic domain"/>
    <property type="match status" value="1"/>
</dbReference>
<evidence type="ECO:0000313" key="8">
    <source>
        <dbReference type="Proteomes" id="UP000184295"/>
    </source>
</evidence>
<evidence type="ECO:0000259" key="5">
    <source>
        <dbReference type="Pfam" id="PF02875"/>
    </source>
</evidence>
<dbReference type="AlphaFoldDB" id="A0A1M4S5B1"/>
<protein>
    <submittedName>
        <fullName evidence="7">UDP-N-acetylmuramoyl-tripeptide--D-alanyl-D-alanine ligase</fullName>
    </submittedName>
</protein>
<dbReference type="Pfam" id="PF02875">
    <property type="entry name" value="Mur_ligase_C"/>
    <property type="match status" value="1"/>
</dbReference>
<evidence type="ECO:0000313" key="7">
    <source>
        <dbReference type="EMBL" id="SHE27360.1"/>
    </source>
</evidence>
<reference evidence="8" key="1">
    <citation type="submission" date="2016-11" db="EMBL/GenBank/DDBJ databases">
        <authorList>
            <person name="Varghese N."/>
            <person name="Submissions S."/>
        </authorList>
    </citation>
    <scope>NUCLEOTIDE SEQUENCE [LARGE SCALE GENOMIC DNA]</scope>
    <source>
        <strain evidence="8">DSM 19514</strain>
    </source>
</reference>
<evidence type="ECO:0000256" key="1">
    <source>
        <dbReference type="ARBA" id="ARBA00022598"/>
    </source>
</evidence>
<dbReference type="PANTHER" id="PTHR43024:SF1">
    <property type="entry name" value="UDP-N-ACETYLMURAMOYL-TRIPEPTIDE--D-ALANYL-D-ALANINE LIGASE"/>
    <property type="match status" value="1"/>
</dbReference>
<evidence type="ECO:0000256" key="2">
    <source>
        <dbReference type="ARBA" id="ARBA00022741"/>
    </source>
</evidence>
<evidence type="ECO:0000256" key="4">
    <source>
        <dbReference type="SAM" id="Phobius"/>
    </source>
</evidence>
<keyword evidence="3" id="KW-0067">ATP-binding</keyword>